<keyword evidence="7" id="KW-0315">Glutamine amidotransferase</keyword>
<evidence type="ECO:0000256" key="9">
    <source>
        <dbReference type="ARBA" id="ARBA00047781"/>
    </source>
</evidence>
<dbReference type="Proteomes" id="UP000593605">
    <property type="component" value="Chromosome"/>
</dbReference>
<dbReference type="AlphaFoldDB" id="A0A7M1T6D9"/>
<dbReference type="PANTHER" id="PTHR11550:SF0">
    <property type="entry name" value="CTP SYNTHASE-RELATED"/>
    <property type="match status" value="1"/>
</dbReference>
<evidence type="ECO:0000256" key="5">
    <source>
        <dbReference type="ARBA" id="ARBA00022741"/>
    </source>
</evidence>
<dbReference type="Pfam" id="PF00117">
    <property type="entry name" value="GATase"/>
    <property type="match status" value="1"/>
</dbReference>
<dbReference type="EC" id="6.3.4.2" evidence="3"/>
<dbReference type="InterPro" id="IPR004468">
    <property type="entry name" value="CTP_synthase"/>
</dbReference>
<dbReference type="PANTHER" id="PTHR11550">
    <property type="entry name" value="CTP SYNTHASE"/>
    <property type="match status" value="1"/>
</dbReference>
<dbReference type="GO" id="GO:0005829">
    <property type="term" value="C:cytosol"/>
    <property type="evidence" value="ECO:0007669"/>
    <property type="project" value="TreeGrafter"/>
</dbReference>
<dbReference type="RefSeq" id="WP_193440626.1">
    <property type="nucleotide sequence ID" value="NZ_CP063145.1"/>
</dbReference>
<dbReference type="SUPFAM" id="SSF52317">
    <property type="entry name" value="Class I glutamine amidotransferase-like"/>
    <property type="match status" value="1"/>
</dbReference>
<reference evidence="11 12" key="1">
    <citation type="submission" date="2020-10" db="EMBL/GenBank/DDBJ databases">
        <title>Complete genome of Cruoricapor ignavus strain M1214 isolated from the blood culture of a febrile patient.</title>
        <authorList>
            <person name="Guglielmino C.J.D."/>
        </authorList>
    </citation>
    <scope>NUCLEOTIDE SEQUENCE [LARGE SCALE GENOMIC DNA]</scope>
    <source>
        <strain evidence="11 12">M1214</strain>
    </source>
</reference>
<dbReference type="GO" id="GO:0042802">
    <property type="term" value="F:identical protein binding"/>
    <property type="evidence" value="ECO:0007669"/>
    <property type="project" value="TreeGrafter"/>
</dbReference>
<gene>
    <name evidence="11" type="ORF">IMZ16_04205</name>
</gene>
<keyword evidence="8" id="KW-0665">Pyrimidine biosynthesis</keyword>
<dbReference type="GO" id="GO:0005524">
    <property type="term" value="F:ATP binding"/>
    <property type="evidence" value="ECO:0007669"/>
    <property type="project" value="UniProtKB-KW"/>
</dbReference>
<dbReference type="UniPathway" id="UPA00159">
    <property type="reaction ID" value="UER00277"/>
</dbReference>
<dbReference type="KEGG" id="civ:IMZ16_04205"/>
<evidence type="ECO:0000256" key="2">
    <source>
        <dbReference type="ARBA" id="ARBA00007533"/>
    </source>
</evidence>
<dbReference type="InterPro" id="IPR029062">
    <property type="entry name" value="Class_I_gatase-like"/>
</dbReference>
<evidence type="ECO:0000313" key="11">
    <source>
        <dbReference type="EMBL" id="QOR74644.1"/>
    </source>
</evidence>
<evidence type="ECO:0000256" key="1">
    <source>
        <dbReference type="ARBA" id="ARBA00005171"/>
    </source>
</evidence>
<name>A0A7M1T6D9_9FLAO</name>
<protein>
    <recommendedName>
        <fullName evidence="3">CTP synthase (glutamine hydrolyzing)</fullName>
        <ecNumber evidence="3">6.3.4.2</ecNumber>
    </recommendedName>
</protein>
<evidence type="ECO:0000256" key="3">
    <source>
        <dbReference type="ARBA" id="ARBA00012291"/>
    </source>
</evidence>
<evidence type="ECO:0000313" key="12">
    <source>
        <dbReference type="Proteomes" id="UP000593605"/>
    </source>
</evidence>
<evidence type="ECO:0000256" key="7">
    <source>
        <dbReference type="ARBA" id="ARBA00022962"/>
    </source>
</evidence>
<comment type="pathway">
    <text evidence="1">Pyrimidine metabolism; CTP biosynthesis via de novo pathway; CTP from UDP: step 2/2.</text>
</comment>
<dbReference type="NCBIfam" id="NF004836">
    <property type="entry name" value="PRK06186.1"/>
    <property type="match status" value="1"/>
</dbReference>
<comment type="catalytic activity">
    <reaction evidence="9">
        <text>UTP + L-glutamine + ATP + H2O = CTP + L-glutamate + ADP + phosphate + 2 H(+)</text>
        <dbReference type="Rhea" id="RHEA:26426"/>
        <dbReference type="ChEBI" id="CHEBI:15377"/>
        <dbReference type="ChEBI" id="CHEBI:15378"/>
        <dbReference type="ChEBI" id="CHEBI:29985"/>
        <dbReference type="ChEBI" id="CHEBI:30616"/>
        <dbReference type="ChEBI" id="CHEBI:37563"/>
        <dbReference type="ChEBI" id="CHEBI:43474"/>
        <dbReference type="ChEBI" id="CHEBI:46398"/>
        <dbReference type="ChEBI" id="CHEBI:58359"/>
        <dbReference type="ChEBI" id="CHEBI:456216"/>
        <dbReference type="EC" id="6.3.4.2"/>
    </reaction>
</comment>
<evidence type="ECO:0000256" key="4">
    <source>
        <dbReference type="ARBA" id="ARBA00022598"/>
    </source>
</evidence>
<evidence type="ECO:0000256" key="6">
    <source>
        <dbReference type="ARBA" id="ARBA00022840"/>
    </source>
</evidence>
<dbReference type="EMBL" id="CP063145">
    <property type="protein sequence ID" value="QOR74644.1"/>
    <property type="molecule type" value="Genomic_DNA"/>
</dbReference>
<dbReference type="GO" id="GO:0019856">
    <property type="term" value="P:pyrimidine nucleobase biosynthetic process"/>
    <property type="evidence" value="ECO:0007669"/>
    <property type="project" value="TreeGrafter"/>
</dbReference>
<dbReference type="InterPro" id="IPR017926">
    <property type="entry name" value="GATASE"/>
</dbReference>
<comment type="similarity">
    <text evidence="2">Belongs to the CTP synthase family.</text>
</comment>
<dbReference type="GO" id="GO:0003883">
    <property type="term" value="F:CTP synthase activity"/>
    <property type="evidence" value="ECO:0007669"/>
    <property type="project" value="UniProtKB-EC"/>
</dbReference>
<organism evidence="11 12">
    <name type="scientific">Cruoricaptor ignavus</name>
    <dbReference type="NCBI Taxonomy" id="1118202"/>
    <lineage>
        <taxon>Bacteria</taxon>
        <taxon>Pseudomonadati</taxon>
        <taxon>Bacteroidota</taxon>
        <taxon>Flavobacteriia</taxon>
        <taxon>Flavobacteriales</taxon>
        <taxon>Weeksellaceae</taxon>
        <taxon>Cruoricaptor</taxon>
    </lineage>
</organism>
<sequence length="233" mass="26516">MVHKIAILGDFNPIYSTHHALNDSIRQVQKILKDEVQFDWIATDIFNYKTAFKKMYSGLWIAPGSPYRNMENVINTITYVRENNIPTLGNCGGFQHMIIEFARNVCGITNADHEETNPNATDLLISKLTCSLVEQEEELRITDTNSLLFDTIKREKLLGKYFCSYGINGKYIDNLKANGLKLTAISPDGQVRAFEIDKHPFFIGTLFQPALTSTIDEPNPLIIEFVNRSIKHE</sequence>
<evidence type="ECO:0000256" key="8">
    <source>
        <dbReference type="ARBA" id="ARBA00022975"/>
    </source>
</evidence>
<evidence type="ECO:0000259" key="10">
    <source>
        <dbReference type="Pfam" id="PF00117"/>
    </source>
</evidence>
<dbReference type="GO" id="GO:0044210">
    <property type="term" value="P:'de novo' CTP biosynthetic process"/>
    <property type="evidence" value="ECO:0007669"/>
    <property type="project" value="UniProtKB-UniPathway"/>
</dbReference>
<keyword evidence="5" id="KW-0547">Nucleotide-binding</keyword>
<keyword evidence="6" id="KW-0067">ATP-binding</keyword>
<accession>A0A7M1T6D9</accession>
<keyword evidence="4" id="KW-0436">Ligase</keyword>
<feature type="domain" description="Glutamine amidotransferase" evidence="10">
    <location>
        <begin position="34"/>
        <end position="226"/>
    </location>
</feature>
<proteinExistence type="inferred from homology"/>
<dbReference type="Gene3D" id="3.40.50.880">
    <property type="match status" value="1"/>
</dbReference>